<dbReference type="EC" id="2.7.7.6" evidence="9"/>
<feature type="domain" description="DNA-directed RNA polymerase subunit 2 hybrid-binding" evidence="10">
    <location>
        <begin position="710"/>
        <end position="1086"/>
    </location>
</feature>
<dbReference type="Gene3D" id="3.90.1110.10">
    <property type="entry name" value="RNA polymerase Rpb2, domain 2"/>
    <property type="match status" value="1"/>
</dbReference>
<evidence type="ECO:0000256" key="4">
    <source>
        <dbReference type="ARBA" id="ARBA00022695"/>
    </source>
</evidence>
<sequence>MNKRKVLKDNIDYQDCWNIIDSYFQENNLCTQQINSYDNFIQSIPQIMEEQKIRIKPQNKYSLKQNNELDFENTQYIVSFEKPQKAPSYNQRIFPTQARISDLDYSLEIKIPIKLVKETFNPETGKLDVKNLVDPNKNVITLAHIPAMVQSKQCSLHGLSLQQRIQTGECKHDQGGYFIIKGQEKVIIAQERMAYNFIYVFKQNDDRIPWIAEIRSICGKITGIQSKFIIKMKKKNEEIQLFWRSKYISDDIPMFILFKALNIIKDRQIMEYIFHDIKSRENQTQMELLRDSLLLCSKVKSVNSALNYIGLRVLASSKNIGKQDAVKAAKNILNYYLLPHIGQDEKSLHQKAFFVGYMIKKLLNAANNKCIEDDRDHYGKKRMDISGNLLSQLFKERVSQFIKRGKMMLQEKFSKIFRDSNACFSLKNDIFDHKIISDALKAAIATGNWGVTADGEVARTGVSQQLKRDTCFFATLSNMRRVTAPQRQISKQTKPRQLHNSHYGMICPAETPEGQNIGMIKNMAFMTQVSLGLQERDNLQILEFLESAVQVFDITQINVEEIAGMNKVFFNGNWFGFCKDPEDLIELFKKYRRKKQEFKDISVVRDVINKEIRIYTDSGRCMRPLFVVENARNRKLFINKENLKLINKNVQEKRFSNYCLNGFIEYLDVEEEEISMIGIDINDFYFPPKSRQNLPFTHCEIHPSMILGVCASIIPFCHHNQGPRNTLQSAMGKQSIGLNATNFFFRYDSLAHVLYYPQVPLTFSRSNYYNSSVEMPFGINAIVAIACFTGFNQEDSLIVNQSAIDRGLFRSSFYRTYKTAQRNEEMGKQPIRETICIPDYKKTFIQQHSSFLKLDYDGIIPPGTQVISQDVLVGKVVQIIEKEGQDIDKIEQLQKEYKDISLVSKRSEIGYVDNVILTEDKDGFYLVKVKIRCSRIPQVGDKFASRHGQKGTVGMTIRGEDMPFNIEGIQAELIINPHCIPSRMTIGHMIEGLHSKLACLKGGFGDATPFQEGNFEKTAKELQEKGYQKYGNEILYDPYTGNKINTPIYFSPTYYQRLRHLVEDKMYARSRGPVVAITRQPTHGRGKGGGLRFGEMERDCIISHGTSKFLQERTFSVSDSYRVHICSECGLIAVADLENEYYVCKRCLDLDKKKDKAKIVQIMMPYAAKQMIQELISMHIVPRIRVQKSQKNCV</sequence>
<evidence type="ECO:0000256" key="9">
    <source>
        <dbReference type="RuleBase" id="RU363031"/>
    </source>
</evidence>
<keyword evidence="7 9" id="KW-0804">Transcription</keyword>
<dbReference type="STRING" id="857967.G0R4F3"/>
<keyword evidence="5" id="KW-0479">Metal-binding</keyword>
<evidence type="ECO:0000256" key="8">
    <source>
        <dbReference type="RuleBase" id="RU000434"/>
    </source>
</evidence>
<dbReference type="InterPro" id="IPR007120">
    <property type="entry name" value="DNA-dir_RNAP_su2_dom"/>
</dbReference>
<dbReference type="Gene3D" id="2.40.50.150">
    <property type="match status" value="1"/>
</dbReference>
<evidence type="ECO:0000256" key="1">
    <source>
        <dbReference type="ARBA" id="ARBA00006835"/>
    </source>
</evidence>
<dbReference type="InterPro" id="IPR007647">
    <property type="entry name" value="RNA_pol_Rpb2_5"/>
</dbReference>
<feature type="domain" description="RNA polymerase Rpb2" evidence="15">
    <location>
        <begin position="568"/>
        <end position="629"/>
    </location>
</feature>
<feature type="domain" description="RNA polymerase Rpb2" evidence="11">
    <location>
        <begin position="1089"/>
        <end position="1185"/>
    </location>
</feature>
<comment type="function">
    <text evidence="9">DNA-dependent RNA polymerase catalyzes the transcription of DNA into RNA using the four ribonucleoside triphosphates as substrates.</text>
</comment>
<dbReference type="InterPro" id="IPR037033">
    <property type="entry name" value="DNA-dir_RNAP_su2_hyb_sf"/>
</dbReference>
<gene>
    <name evidence="17" type="ORF">IMG5_191950</name>
</gene>
<dbReference type="PANTHER" id="PTHR20856">
    <property type="entry name" value="DNA-DIRECTED RNA POLYMERASE I SUBUNIT 2"/>
    <property type="match status" value="1"/>
</dbReference>
<keyword evidence="6" id="KW-0862">Zinc</keyword>
<keyword evidence="4 9" id="KW-0548">Nucleotidyltransferase</keyword>
<dbReference type="CDD" id="cd00653">
    <property type="entry name" value="RNA_pol_B_RPB2"/>
    <property type="match status" value="1"/>
</dbReference>
<dbReference type="AlphaFoldDB" id="G0R4F3"/>
<dbReference type="InterPro" id="IPR007641">
    <property type="entry name" value="RNA_pol_Rpb2_7"/>
</dbReference>
<dbReference type="GO" id="GO:0000428">
    <property type="term" value="C:DNA-directed RNA polymerase complex"/>
    <property type="evidence" value="ECO:0007669"/>
    <property type="project" value="UniProtKB-KW"/>
</dbReference>
<accession>G0R4F3</accession>
<comment type="similarity">
    <text evidence="1 8">Belongs to the RNA polymerase beta chain family.</text>
</comment>
<dbReference type="InParanoid" id="G0R4F3"/>
<dbReference type="InterPro" id="IPR015712">
    <property type="entry name" value="DNA-dir_RNA_pol_su2"/>
</dbReference>
<dbReference type="GO" id="GO:0006351">
    <property type="term" value="P:DNA-templated transcription"/>
    <property type="evidence" value="ECO:0007669"/>
    <property type="project" value="InterPro"/>
</dbReference>
<dbReference type="InterPro" id="IPR014724">
    <property type="entry name" value="RNA_pol_RPB2_OB-fold"/>
</dbReference>
<dbReference type="Pfam" id="PF04560">
    <property type="entry name" value="RNA_pol_Rpb2_7"/>
    <property type="match status" value="1"/>
</dbReference>
<dbReference type="Gene3D" id="3.90.1800.10">
    <property type="entry name" value="RNA polymerase alpha subunit dimerisation domain"/>
    <property type="match status" value="1"/>
</dbReference>
<protein>
    <recommendedName>
        <fullName evidence="9">DNA-directed RNA polymerase subunit beta</fullName>
        <ecNumber evidence="9">2.7.7.6</ecNumber>
    </recommendedName>
</protein>
<reference evidence="17 18" key="1">
    <citation type="submission" date="2011-07" db="EMBL/GenBank/DDBJ databases">
        <authorList>
            <person name="Coyne R."/>
            <person name="Brami D."/>
            <person name="Johnson J."/>
            <person name="Hostetler J."/>
            <person name="Hannick L."/>
            <person name="Clark T."/>
            <person name="Cassidy-Hanley D."/>
            <person name="Inman J."/>
        </authorList>
    </citation>
    <scope>NUCLEOTIDE SEQUENCE [LARGE SCALE GENOMIC DNA]</scope>
    <source>
        <strain evidence="17 18">G5</strain>
    </source>
</reference>
<evidence type="ECO:0000256" key="2">
    <source>
        <dbReference type="ARBA" id="ARBA00022478"/>
    </source>
</evidence>
<dbReference type="PROSITE" id="PS01166">
    <property type="entry name" value="RNA_POL_BETA"/>
    <property type="match status" value="1"/>
</dbReference>
<dbReference type="GO" id="GO:0046872">
    <property type="term" value="F:metal ion binding"/>
    <property type="evidence" value="ECO:0007669"/>
    <property type="project" value="UniProtKB-KW"/>
</dbReference>
<dbReference type="GeneID" id="14903721"/>
<dbReference type="EMBL" id="GL984339">
    <property type="protein sequence ID" value="EGR27654.1"/>
    <property type="molecule type" value="Genomic_DNA"/>
</dbReference>
<dbReference type="InterPro" id="IPR037034">
    <property type="entry name" value="RNA_pol_Rpb2_2_sf"/>
</dbReference>
<evidence type="ECO:0000259" key="15">
    <source>
        <dbReference type="Pfam" id="PF04566"/>
    </source>
</evidence>
<comment type="catalytic activity">
    <reaction evidence="9">
        <text>RNA(n) + a ribonucleoside 5'-triphosphate = RNA(n+1) + diphosphate</text>
        <dbReference type="Rhea" id="RHEA:21248"/>
        <dbReference type="Rhea" id="RHEA-COMP:14527"/>
        <dbReference type="Rhea" id="RHEA-COMP:17342"/>
        <dbReference type="ChEBI" id="CHEBI:33019"/>
        <dbReference type="ChEBI" id="CHEBI:61557"/>
        <dbReference type="ChEBI" id="CHEBI:140395"/>
        <dbReference type="EC" id="2.7.7.6"/>
    </reaction>
</comment>
<keyword evidence="18" id="KW-1185">Reference proteome</keyword>
<dbReference type="OMA" id="CYDRNDS"/>
<keyword evidence="3 9" id="KW-0808">Transferase</keyword>
<dbReference type="Pfam" id="PF04566">
    <property type="entry name" value="RNA_pol_Rpb2_4"/>
    <property type="match status" value="1"/>
</dbReference>
<dbReference type="OrthoDB" id="10248617at2759"/>
<dbReference type="eggNOG" id="KOG0214">
    <property type="taxonomic scope" value="Eukaryota"/>
</dbReference>
<evidence type="ECO:0000313" key="17">
    <source>
        <dbReference type="EMBL" id="EGR27654.1"/>
    </source>
</evidence>
<dbReference type="FunCoup" id="G0R4F3">
    <property type="interactions" value="497"/>
</dbReference>
<evidence type="ECO:0000259" key="14">
    <source>
        <dbReference type="Pfam" id="PF04565"/>
    </source>
</evidence>
<dbReference type="Pfam" id="PF04567">
    <property type="entry name" value="RNA_pol_Rpb2_5"/>
    <property type="match status" value="1"/>
</dbReference>
<keyword evidence="2 9" id="KW-0240">DNA-directed RNA polymerase</keyword>
<dbReference type="RefSeq" id="XP_004025106.1">
    <property type="nucleotide sequence ID" value="XM_004025057.1"/>
</dbReference>
<dbReference type="InterPro" id="IPR007121">
    <property type="entry name" value="RNA_pol_bsu_CS"/>
</dbReference>
<dbReference type="GO" id="GO:0003677">
    <property type="term" value="F:DNA binding"/>
    <property type="evidence" value="ECO:0007669"/>
    <property type="project" value="InterPro"/>
</dbReference>
<evidence type="ECO:0000256" key="5">
    <source>
        <dbReference type="ARBA" id="ARBA00022723"/>
    </source>
</evidence>
<evidence type="ECO:0000256" key="6">
    <source>
        <dbReference type="ARBA" id="ARBA00022833"/>
    </source>
</evidence>
<dbReference type="GO" id="GO:0003899">
    <property type="term" value="F:DNA-directed RNA polymerase activity"/>
    <property type="evidence" value="ECO:0007669"/>
    <property type="project" value="UniProtKB-EC"/>
</dbReference>
<evidence type="ECO:0000259" key="16">
    <source>
        <dbReference type="Pfam" id="PF04567"/>
    </source>
</evidence>
<feature type="domain" description="RNA polymerase beta subunit protrusion" evidence="13">
    <location>
        <begin position="28"/>
        <end position="414"/>
    </location>
</feature>
<evidence type="ECO:0000256" key="3">
    <source>
        <dbReference type="ARBA" id="ARBA00022679"/>
    </source>
</evidence>
<dbReference type="InterPro" id="IPR007644">
    <property type="entry name" value="RNA_pol_bsu_protrusion"/>
</dbReference>
<evidence type="ECO:0000256" key="7">
    <source>
        <dbReference type="ARBA" id="ARBA00023163"/>
    </source>
</evidence>
<evidence type="ECO:0000259" key="13">
    <source>
        <dbReference type="Pfam" id="PF04563"/>
    </source>
</evidence>
<dbReference type="SUPFAM" id="SSF64484">
    <property type="entry name" value="beta and beta-prime subunits of DNA dependent RNA-polymerase"/>
    <property type="match status" value="1"/>
</dbReference>
<feature type="domain" description="RNA polymerase Rpb2" evidence="16">
    <location>
        <begin position="659"/>
        <end position="703"/>
    </location>
</feature>
<dbReference type="Proteomes" id="UP000008983">
    <property type="component" value="Unassembled WGS sequence"/>
</dbReference>
<dbReference type="Gene3D" id="3.90.1100.10">
    <property type="match status" value="1"/>
</dbReference>
<organism evidence="17 18">
    <name type="scientific">Ichthyophthirius multifiliis</name>
    <name type="common">White spot disease agent</name>
    <name type="synonym">Ich</name>
    <dbReference type="NCBI Taxonomy" id="5932"/>
    <lineage>
        <taxon>Eukaryota</taxon>
        <taxon>Sar</taxon>
        <taxon>Alveolata</taxon>
        <taxon>Ciliophora</taxon>
        <taxon>Intramacronucleata</taxon>
        <taxon>Oligohymenophorea</taxon>
        <taxon>Hymenostomatida</taxon>
        <taxon>Ophryoglenina</taxon>
        <taxon>Ichthyophthirius</taxon>
    </lineage>
</organism>
<dbReference type="Gene3D" id="2.40.270.10">
    <property type="entry name" value="DNA-directed RNA polymerase, subunit 2, domain 6"/>
    <property type="match status" value="1"/>
</dbReference>
<dbReference type="InterPro" id="IPR007646">
    <property type="entry name" value="RNA_pol_Rpb2_4"/>
</dbReference>
<evidence type="ECO:0000259" key="11">
    <source>
        <dbReference type="Pfam" id="PF04560"/>
    </source>
</evidence>
<name>G0R4F3_ICHMU</name>
<evidence type="ECO:0000259" key="12">
    <source>
        <dbReference type="Pfam" id="PF04561"/>
    </source>
</evidence>
<feature type="domain" description="RNA polymerase Rpb2" evidence="12">
    <location>
        <begin position="196"/>
        <end position="383"/>
    </location>
</feature>
<dbReference type="Pfam" id="PF04563">
    <property type="entry name" value="RNA_pol_Rpb2_1"/>
    <property type="match status" value="1"/>
</dbReference>
<dbReference type="Gene3D" id="3.90.1070.20">
    <property type="match status" value="1"/>
</dbReference>
<dbReference type="InterPro" id="IPR007642">
    <property type="entry name" value="RNA_pol_Rpb2_2"/>
</dbReference>
<dbReference type="GO" id="GO:0032549">
    <property type="term" value="F:ribonucleoside binding"/>
    <property type="evidence" value="ECO:0007669"/>
    <property type="project" value="InterPro"/>
</dbReference>
<dbReference type="Pfam" id="PF04565">
    <property type="entry name" value="RNA_pol_Rpb2_3"/>
    <property type="match status" value="1"/>
</dbReference>
<proteinExistence type="inferred from homology"/>
<dbReference type="Pfam" id="PF00562">
    <property type="entry name" value="RNA_pol_Rpb2_6"/>
    <property type="match status" value="1"/>
</dbReference>
<evidence type="ECO:0000259" key="10">
    <source>
        <dbReference type="Pfam" id="PF00562"/>
    </source>
</evidence>
<dbReference type="Pfam" id="PF04561">
    <property type="entry name" value="RNA_pol_Rpb2_2"/>
    <property type="match status" value="1"/>
</dbReference>
<dbReference type="InterPro" id="IPR007645">
    <property type="entry name" value="RNA_pol_Rpb2_3"/>
</dbReference>
<evidence type="ECO:0000313" key="18">
    <source>
        <dbReference type="Proteomes" id="UP000008983"/>
    </source>
</evidence>
<feature type="domain" description="RNA polymerase Rpb2" evidence="14">
    <location>
        <begin position="470"/>
        <end position="529"/>
    </location>
</feature>